<feature type="chain" id="PRO_5034746468" evidence="7">
    <location>
        <begin position="27"/>
        <end position="731"/>
    </location>
</feature>
<feature type="domain" description="PDZ" evidence="8">
    <location>
        <begin position="275"/>
        <end position="345"/>
    </location>
</feature>
<evidence type="ECO:0000256" key="4">
    <source>
        <dbReference type="ARBA" id="ARBA00022825"/>
    </source>
</evidence>
<dbReference type="Pfam" id="PF03572">
    <property type="entry name" value="Peptidase_S41"/>
    <property type="match status" value="1"/>
</dbReference>
<dbReference type="PANTHER" id="PTHR32060">
    <property type="entry name" value="TAIL-SPECIFIC PROTEASE"/>
    <property type="match status" value="1"/>
</dbReference>
<dbReference type="FunFam" id="3.90.226.10:FF:000090">
    <property type="entry name" value="Tail-specific protease"/>
    <property type="match status" value="1"/>
</dbReference>
<dbReference type="SMART" id="SM00228">
    <property type="entry name" value="PDZ"/>
    <property type="match status" value="1"/>
</dbReference>
<dbReference type="GO" id="GO:0007165">
    <property type="term" value="P:signal transduction"/>
    <property type="evidence" value="ECO:0007669"/>
    <property type="project" value="TreeGrafter"/>
</dbReference>
<dbReference type="PANTHER" id="PTHR32060:SF22">
    <property type="entry name" value="CARBOXYL-TERMINAL-PROCESSING PEPTIDASE 3, CHLOROPLASTIC"/>
    <property type="match status" value="1"/>
</dbReference>
<keyword evidence="4 5" id="KW-0720">Serine protease</keyword>
<dbReference type="KEGG" id="dbk:DGMP_25090"/>
<gene>
    <name evidence="9" type="ORF">DGMP_25090</name>
</gene>
<sequence length="731" mass="83422">MKTIRNILLSALSLFLLAGFLIQAEARTETAPPLDRKRNALIGYMLSKQLPALHFSEKTMNDELAEAAFELYIKQLDYQKRFLLKKDVEQLEAFADYIDDNLKSGRISLPDAGNDILSEKIMLVEKMVGKMLEDTTVRADDGVELSGKGEGDLQVGMFTVTRKEKYETDIKKIDYVQNLNDLRERWRKILKAQVISKFLDLEEEQKKEEDPKKKKNMTELWQDALAKVRKRNKNFFHRLHQETLQDHYDRFFNSVTRAFGPHTNYISPASKEDFDINMRGSLEGIGAMLMEKDGMIKVVRIIPGSAAARQGQLKAEDIILQVAQGDEEPVDITDMRLRDAVRLIRGPKGDEVRLTVRKPDGAKEVIAIIRDVVLKEESFVKSAVISSKDGRKTGYIFIPGFYRDFEGTRNGAHGRNSTDDTRREILKMEEENVDGIVLDLRDNGGGALIDAVDIAGLFIRSGPVVQVKNSFGDRKVLEDKDDAIVYDGPLVVLVNKFSASASEIVAAAIQDYHRGVIVGGKHTHGKGTVQAVINLSDHIPLFYLRKYDDLGALKVTIQKFYRVNGGSTQYKGVEPDIVLPSLFDHLKSGERYLEYTLPWDTIQPVKYTPYSDFKVDMDLLRQKSRERVVDDEGLKTIREEAEKAKKRQDETVVSIDINEMREKREEARQVREKVGAHYRKYRRETEDDPEKVEKQAEEEGSREVWLKDIHEDPYIHEAVNIVGDIVHFNGR</sequence>
<protein>
    <submittedName>
        <fullName evidence="9">Tail-specific protease</fullName>
    </submittedName>
</protein>
<dbReference type="CDD" id="cd06782">
    <property type="entry name" value="cpPDZ_CPP-like"/>
    <property type="match status" value="1"/>
</dbReference>
<dbReference type="Proteomes" id="UP000826725">
    <property type="component" value="Chromosome"/>
</dbReference>
<dbReference type="SMART" id="SM00245">
    <property type="entry name" value="TSPc"/>
    <property type="match status" value="1"/>
</dbReference>
<evidence type="ECO:0000313" key="9">
    <source>
        <dbReference type="EMBL" id="BCL61816.1"/>
    </source>
</evidence>
<dbReference type="CDD" id="cd07560">
    <property type="entry name" value="Peptidase_S41_CPP"/>
    <property type="match status" value="1"/>
</dbReference>
<dbReference type="GO" id="GO:0004175">
    <property type="term" value="F:endopeptidase activity"/>
    <property type="evidence" value="ECO:0007669"/>
    <property type="project" value="TreeGrafter"/>
</dbReference>
<dbReference type="InterPro" id="IPR040573">
    <property type="entry name" value="TSP_N"/>
</dbReference>
<comment type="similarity">
    <text evidence="1 5">Belongs to the peptidase S41A family.</text>
</comment>
<dbReference type="Pfam" id="PF00595">
    <property type="entry name" value="PDZ"/>
    <property type="match status" value="1"/>
</dbReference>
<feature type="compositionally biased region" description="Basic and acidic residues" evidence="6">
    <location>
        <begin position="691"/>
        <end position="702"/>
    </location>
</feature>
<dbReference type="NCBIfam" id="TIGR00225">
    <property type="entry name" value="prc"/>
    <property type="match status" value="1"/>
</dbReference>
<keyword evidence="7" id="KW-0732">Signal</keyword>
<name>A0A8D5FJN4_9BACT</name>
<dbReference type="GO" id="GO:0006508">
    <property type="term" value="P:proteolysis"/>
    <property type="evidence" value="ECO:0007669"/>
    <property type="project" value="UniProtKB-KW"/>
</dbReference>
<feature type="signal peptide" evidence="7">
    <location>
        <begin position="1"/>
        <end position="26"/>
    </location>
</feature>
<feature type="region of interest" description="Disordered" evidence="6">
    <location>
        <begin position="681"/>
        <end position="702"/>
    </location>
</feature>
<dbReference type="PROSITE" id="PS50106">
    <property type="entry name" value="PDZ"/>
    <property type="match status" value="1"/>
</dbReference>
<evidence type="ECO:0000256" key="1">
    <source>
        <dbReference type="ARBA" id="ARBA00009179"/>
    </source>
</evidence>
<dbReference type="Pfam" id="PF17804">
    <property type="entry name" value="TSP_NTD"/>
    <property type="match status" value="1"/>
</dbReference>
<evidence type="ECO:0000313" key="10">
    <source>
        <dbReference type="Proteomes" id="UP000826725"/>
    </source>
</evidence>
<dbReference type="RefSeq" id="WP_228854235.1">
    <property type="nucleotide sequence ID" value="NZ_AP024086.1"/>
</dbReference>
<evidence type="ECO:0000256" key="5">
    <source>
        <dbReference type="RuleBase" id="RU004404"/>
    </source>
</evidence>
<evidence type="ECO:0000256" key="2">
    <source>
        <dbReference type="ARBA" id="ARBA00022670"/>
    </source>
</evidence>
<dbReference type="InterPro" id="IPR004447">
    <property type="entry name" value="Peptidase_S41A"/>
</dbReference>
<dbReference type="InterPro" id="IPR020992">
    <property type="entry name" value="Tail_Prtase_C"/>
</dbReference>
<proteinExistence type="inferred from homology"/>
<dbReference type="GO" id="GO:0008236">
    <property type="term" value="F:serine-type peptidase activity"/>
    <property type="evidence" value="ECO:0007669"/>
    <property type="project" value="UniProtKB-KW"/>
</dbReference>
<evidence type="ECO:0000256" key="3">
    <source>
        <dbReference type="ARBA" id="ARBA00022801"/>
    </source>
</evidence>
<reference evidence="9" key="1">
    <citation type="submission" date="2020-09" db="EMBL/GenBank/DDBJ databases">
        <title>Desulfogranum mesoprofundum gen. nov., sp. nov., a novel mesophilic, sulfate-reducing chemolithoautotroph isolated from a deep-sea hydrothermal vent chimney in the Suiyo Seamount.</title>
        <authorList>
            <person name="Hashimoto Y."/>
            <person name="Nakagawa S."/>
        </authorList>
    </citation>
    <scope>NUCLEOTIDE SEQUENCE</scope>
    <source>
        <strain evidence="9">KT2</strain>
    </source>
</reference>
<dbReference type="InterPro" id="IPR001478">
    <property type="entry name" value="PDZ"/>
</dbReference>
<evidence type="ECO:0000256" key="7">
    <source>
        <dbReference type="SAM" id="SignalP"/>
    </source>
</evidence>
<dbReference type="Pfam" id="PF11818">
    <property type="entry name" value="DUF3340"/>
    <property type="match status" value="1"/>
</dbReference>
<keyword evidence="3 5" id="KW-0378">Hydrolase</keyword>
<keyword evidence="2 5" id="KW-0645">Protease</keyword>
<keyword evidence="10" id="KW-1185">Reference proteome</keyword>
<accession>A0A8D5FJN4</accession>
<organism evidence="9 10">
    <name type="scientific">Desulfomarina profundi</name>
    <dbReference type="NCBI Taxonomy" id="2772557"/>
    <lineage>
        <taxon>Bacteria</taxon>
        <taxon>Pseudomonadati</taxon>
        <taxon>Thermodesulfobacteriota</taxon>
        <taxon>Desulfobulbia</taxon>
        <taxon>Desulfobulbales</taxon>
        <taxon>Desulfobulbaceae</taxon>
        <taxon>Desulfomarina</taxon>
    </lineage>
</organism>
<evidence type="ECO:0000256" key="6">
    <source>
        <dbReference type="SAM" id="MobiDB-lite"/>
    </source>
</evidence>
<dbReference type="GO" id="GO:0030288">
    <property type="term" value="C:outer membrane-bounded periplasmic space"/>
    <property type="evidence" value="ECO:0007669"/>
    <property type="project" value="TreeGrafter"/>
</dbReference>
<dbReference type="InterPro" id="IPR005151">
    <property type="entry name" value="Tail-specific_protease"/>
</dbReference>
<dbReference type="AlphaFoldDB" id="A0A8D5FJN4"/>
<dbReference type="EMBL" id="AP024086">
    <property type="protein sequence ID" value="BCL61816.1"/>
    <property type="molecule type" value="Genomic_DNA"/>
</dbReference>
<evidence type="ECO:0000259" key="8">
    <source>
        <dbReference type="PROSITE" id="PS50106"/>
    </source>
</evidence>